<evidence type="ECO:0000313" key="2">
    <source>
        <dbReference type="Proteomes" id="UP000770661"/>
    </source>
</evidence>
<gene>
    <name evidence="1" type="ORF">GWK47_036022</name>
</gene>
<evidence type="ECO:0000313" key="1">
    <source>
        <dbReference type="EMBL" id="KAG0726698.1"/>
    </source>
</evidence>
<protein>
    <submittedName>
        <fullName evidence="1">Uncharacterized protein</fullName>
    </submittedName>
</protein>
<accession>A0A8J4YET1</accession>
<organism evidence="1 2">
    <name type="scientific">Chionoecetes opilio</name>
    <name type="common">Atlantic snow crab</name>
    <name type="synonym">Cancer opilio</name>
    <dbReference type="NCBI Taxonomy" id="41210"/>
    <lineage>
        <taxon>Eukaryota</taxon>
        <taxon>Metazoa</taxon>
        <taxon>Ecdysozoa</taxon>
        <taxon>Arthropoda</taxon>
        <taxon>Crustacea</taxon>
        <taxon>Multicrustacea</taxon>
        <taxon>Malacostraca</taxon>
        <taxon>Eumalacostraca</taxon>
        <taxon>Eucarida</taxon>
        <taxon>Decapoda</taxon>
        <taxon>Pleocyemata</taxon>
        <taxon>Brachyura</taxon>
        <taxon>Eubrachyura</taxon>
        <taxon>Majoidea</taxon>
        <taxon>Majidae</taxon>
        <taxon>Chionoecetes</taxon>
    </lineage>
</organism>
<dbReference type="EMBL" id="JACEEZ010004068">
    <property type="protein sequence ID" value="KAG0726698.1"/>
    <property type="molecule type" value="Genomic_DNA"/>
</dbReference>
<dbReference type="Proteomes" id="UP000770661">
    <property type="component" value="Unassembled WGS sequence"/>
</dbReference>
<dbReference type="AlphaFoldDB" id="A0A8J4YET1"/>
<comment type="caution">
    <text evidence="1">The sequence shown here is derived from an EMBL/GenBank/DDBJ whole genome shotgun (WGS) entry which is preliminary data.</text>
</comment>
<reference evidence="1" key="1">
    <citation type="submission" date="2020-07" db="EMBL/GenBank/DDBJ databases">
        <title>The High-quality genome of the commercially important snow crab, Chionoecetes opilio.</title>
        <authorList>
            <person name="Jeong J.-H."/>
            <person name="Ryu S."/>
        </authorList>
    </citation>
    <scope>NUCLEOTIDE SEQUENCE</scope>
    <source>
        <strain evidence="1">MADBK_172401_WGS</strain>
        <tissue evidence="1">Digestive gland</tissue>
    </source>
</reference>
<name>A0A8J4YET1_CHIOP</name>
<sequence>MSTLKAVQSRQTAQSWDPPLEHTLLVMYDQGFIVINICAKTNMDLKARTSKASLGNIERKKGRKHGFIRRCEIYVSCLYDFLHDNFNLCHAVLLLSDQYGRVGSRERGFLSPVCSADSKIDLD</sequence>
<proteinExistence type="predicted"/>
<keyword evidence="2" id="KW-1185">Reference proteome</keyword>